<reference evidence="6 7" key="1">
    <citation type="journal article" date="2014" name="Genome Announc.">
        <title>Complete Genome Sequence of the Bovine Mastitis Pathogen Mycoplasma californicum Strain ST-6T (ATCC 33461T).</title>
        <authorList>
            <person name="Calcutt M.J."/>
            <person name="Foecking M.F."/>
            <person name="Fox L.K."/>
        </authorList>
    </citation>
    <scope>NUCLEOTIDE SEQUENCE [LARGE SCALE GENOMIC DNA]</scope>
    <source>
        <strain evidence="6 7">ST-6</strain>
    </source>
</reference>
<dbReference type="InterPro" id="IPR014780">
    <property type="entry name" value="tRNA_psdUridine_synth_TruB"/>
</dbReference>
<dbReference type="OrthoDB" id="9802309at2"/>
<dbReference type="CDD" id="cd02573">
    <property type="entry name" value="PseudoU_synth_EcTruB"/>
    <property type="match status" value="1"/>
</dbReference>
<dbReference type="Pfam" id="PF01509">
    <property type="entry name" value="TruB_N"/>
    <property type="match status" value="1"/>
</dbReference>
<dbReference type="Gene3D" id="3.30.2350.10">
    <property type="entry name" value="Pseudouridine synthase"/>
    <property type="match status" value="1"/>
</dbReference>
<dbReference type="AlphaFoldDB" id="A0A059XVY7"/>
<gene>
    <name evidence="5 6" type="primary">truB</name>
    <name evidence="6" type="ORF">MCFN_01330</name>
</gene>
<dbReference type="GO" id="GO:0160148">
    <property type="term" value="F:tRNA pseudouridine(55) synthase activity"/>
    <property type="evidence" value="ECO:0007669"/>
    <property type="project" value="UniProtKB-EC"/>
</dbReference>
<dbReference type="InterPro" id="IPR020103">
    <property type="entry name" value="PsdUridine_synth_cat_dom_sf"/>
</dbReference>
<dbReference type="HAMAP" id="MF_01080">
    <property type="entry name" value="TruB_bact"/>
    <property type="match status" value="1"/>
</dbReference>
<keyword evidence="3 5" id="KW-0819">tRNA processing</keyword>
<dbReference type="GO" id="GO:1990481">
    <property type="term" value="P:mRNA pseudouridine synthesis"/>
    <property type="evidence" value="ECO:0007669"/>
    <property type="project" value="TreeGrafter"/>
</dbReference>
<dbReference type="KEGG" id="mcr:MCFN_01330"/>
<keyword evidence="7" id="KW-1185">Reference proteome</keyword>
<evidence type="ECO:0000256" key="3">
    <source>
        <dbReference type="ARBA" id="ARBA00022694"/>
    </source>
</evidence>
<name>A0A059XVY7_9BACT</name>
<evidence type="ECO:0000313" key="7">
    <source>
        <dbReference type="Proteomes" id="UP000027088"/>
    </source>
</evidence>
<comment type="catalytic activity">
    <reaction evidence="1 5">
        <text>uridine(55) in tRNA = pseudouridine(55) in tRNA</text>
        <dbReference type="Rhea" id="RHEA:42532"/>
        <dbReference type="Rhea" id="RHEA-COMP:10101"/>
        <dbReference type="Rhea" id="RHEA-COMP:10102"/>
        <dbReference type="ChEBI" id="CHEBI:65314"/>
        <dbReference type="ChEBI" id="CHEBI:65315"/>
        <dbReference type="EC" id="5.4.99.25"/>
    </reaction>
</comment>
<evidence type="ECO:0000313" key="6">
    <source>
        <dbReference type="EMBL" id="AIA29412.1"/>
    </source>
</evidence>
<accession>A0A059XVY7</accession>
<dbReference type="NCBIfam" id="TIGR00431">
    <property type="entry name" value="TruB"/>
    <property type="match status" value="1"/>
</dbReference>
<dbReference type="EC" id="5.4.99.25" evidence="5"/>
<dbReference type="GO" id="GO:0031119">
    <property type="term" value="P:tRNA pseudouridine synthesis"/>
    <property type="evidence" value="ECO:0007669"/>
    <property type="project" value="UniProtKB-UniRule"/>
</dbReference>
<dbReference type="SUPFAM" id="SSF55120">
    <property type="entry name" value="Pseudouridine synthase"/>
    <property type="match status" value="1"/>
</dbReference>
<evidence type="ECO:0000256" key="4">
    <source>
        <dbReference type="ARBA" id="ARBA00023235"/>
    </source>
</evidence>
<dbReference type="GO" id="GO:0003723">
    <property type="term" value="F:RNA binding"/>
    <property type="evidence" value="ECO:0007669"/>
    <property type="project" value="InterPro"/>
</dbReference>
<keyword evidence="4 5" id="KW-0413">Isomerase</keyword>
<comment type="similarity">
    <text evidence="2 5">Belongs to the pseudouridine synthase TruB family. Type 1 subfamily.</text>
</comment>
<dbReference type="RefSeq" id="WP_038561430.1">
    <property type="nucleotide sequence ID" value="NZ_AP018940.1"/>
</dbReference>
<dbReference type="InterPro" id="IPR002501">
    <property type="entry name" value="PsdUridine_synth_N"/>
</dbReference>
<dbReference type="PANTHER" id="PTHR13767">
    <property type="entry name" value="TRNA-PSEUDOURIDINE SYNTHASE"/>
    <property type="match status" value="1"/>
</dbReference>
<dbReference type="PANTHER" id="PTHR13767:SF2">
    <property type="entry name" value="PSEUDOURIDYLATE SYNTHASE TRUB1"/>
    <property type="match status" value="1"/>
</dbReference>
<evidence type="ECO:0000256" key="5">
    <source>
        <dbReference type="HAMAP-Rule" id="MF_01080"/>
    </source>
</evidence>
<dbReference type="EMBL" id="CP007521">
    <property type="protein sequence ID" value="AIA29412.1"/>
    <property type="molecule type" value="Genomic_DNA"/>
</dbReference>
<organism evidence="6 7">
    <name type="scientific">Mycoplasmopsis californica</name>
    <dbReference type="NCBI Taxonomy" id="2113"/>
    <lineage>
        <taxon>Bacteria</taxon>
        <taxon>Bacillati</taxon>
        <taxon>Mycoplasmatota</taxon>
        <taxon>Mycoplasmoidales</taxon>
        <taxon>Metamycoplasmataceae</taxon>
        <taxon>Mycoplasmopsis</taxon>
    </lineage>
</organism>
<evidence type="ECO:0000256" key="1">
    <source>
        <dbReference type="ARBA" id="ARBA00000385"/>
    </source>
</evidence>
<proteinExistence type="inferred from homology"/>
<dbReference type="Proteomes" id="UP000027088">
    <property type="component" value="Chromosome"/>
</dbReference>
<comment type="function">
    <text evidence="5">Responsible for synthesis of pseudouridine from uracil-55 in the psi GC loop of transfer RNAs.</text>
</comment>
<evidence type="ECO:0000256" key="2">
    <source>
        <dbReference type="ARBA" id="ARBA00005642"/>
    </source>
</evidence>
<sequence length="280" mass="31473">MFYLLHKPKNISSFACIKKFARQMKIKKIGHSGTLDPLASGLLLLATDDDTKLLPYIKDKTKTYKASIIFGQARSTYDEEGEITQTSENKINESDLNAVLEWFRTQNVQIPPIFSAKKINGTRAYDLARRKQEVQLKAQKIKIHEAQFISFNYQSQELVVKLKVSNGTYIRSLAHDIGQAFNTCSYMSDLERTEISTLNNNLLVNNNFVAIINVLPLLSVASLMLSGDQIKVLQKGLLLPIETTDGQYVITNQKNGTQVLGIIEVANSFARVVKLFGNRL</sequence>
<dbReference type="eggNOG" id="COG0130">
    <property type="taxonomic scope" value="Bacteria"/>
</dbReference>
<protein>
    <recommendedName>
        <fullName evidence="5">tRNA pseudouridine synthase B</fullName>
        <ecNumber evidence="5">5.4.99.25</ecNumber>
    </recommendedName>
    <alternativeName>
        <fullName evidence="5">tRNA pseudouridine(55) synthase</fullName>
        <shortName evidence="5">Psi55 synthase</shortName>
    </alternativeName>
    <alternativeName>
        <fullName evidence="5">tRNA pseudouridylate synthase</fullName>
    </alternativeName>
    <alternativeName>
        <fullName evidence="5">tRNA-uridine isomerase</fullName>
    </alternativeName>
</protein>
<feature type="active site" description="Nucleophile" evidence="5">
    <location>
        <position position="36"/>
    </location>
</feature>